<evidence type="ECO:0000256" key="6">
    <source>
        <dbReference type="ARBA" id="ARBA00022958"/>
    </source>
</evidence>
<accession>A0A4P9UU42</accession>
<feature type="transmembrane region" description="Helical" evidence="10">
    <location>
        <begin position="331"/>
        <end position="349"/>
    </location>
</feature>
<dbReference type="GO" id="GO:0005886">
    <property type="term" value="C:plasma membrane"/>
    <property type="evidence" value="ECO:0007669"/>
    <property type="project" value="TreeGrafter"/>
</dbReference>
<dbReference type="Proteomes" id="UP000305881">
    <property type="component" value="Chromosome"/>
</dbReference>
<keyword evidence="2" id="KW-0813">Transport</keyword>
<keyword evidence="6" id="KW-0630">Potassium</keyword>
<dbReference type="InterPro" id="IPR006037">
    <property type="entry name" value="RCK_C"/>
</dbReference>
<keyword evidence="4" id="KW-0633">Potassium transport</keyword>
<evidence type="ECO:0000313" key="14">
    <source>
        <dbReference type="Proteomes" id="UP000305881"/>
    </source>
</evidence>
<keyword evidence="7 10" id="KW-1133">Transmembrane helix</keyword>
<keyword evidence="3" id="KW-0050">Antiport</keyword>
<dbReference type="GO" id="GO:1902600">
    <property type="term" value="P:proton transmembrane transport"/>
    <property type="evidence" value="ECO:0007669"/>
    <property type="project" value="InterPro"/>
</dbReference>
<dbReference type="Gene3D" id="1.20.1530.20">
    <property type="match status" value="1"/>
</dbReference>
<feature type="transmembrane region" description="Helical" evidence="10">
    <location>
        <begin position="147"/>
        <end position="172"/>
    </location>
</feature>
<comment type="subcellular location">
    <subcellularLocation>
        <location evidence="1">Endomembrane system</location>
        <topology evidence="1">Multi-pass membrane protein</topology>
    </subcellularLocation>
</comment>
<evidence type="ECO:0000256" key="4">
    <source>
        <dbReference type="ARBA" id="ARBA00022538"/>
    </source>
</evidence>
<feature type="domain" description="RCK N-terminal" evidence="11">
    <location>
        <begin position="412"/>
        <end position="529"/>
    </location>
</feature>
<evidence type="ECO:0000256" key="9">
    <source>
        <dbReference type="ARBA" id="ARBA00023136"/>
    </source>
</evidence>
<dbReference type="InterPro" id="IPR038770">
    <property type="entry name" value="Na+/solute_symporter_sf"/>
</dbReference>
<evidence type="ECO:0000259" key="11">
    <source>
        <dbReference type="PROSITE" id="PS51201"/>
    </source>
</evidence>
<dbReference type="InterPro" id="IPR006153">
    <property type="entry name" value="Cation/H_exchanger_TM"/>
</dbReference>
<reference evidence="14" key="1">
    <citation type="journal article" date="2019" name="J. Bacteriol.">
        <title>A Mutagenic Screen Identifies a TonB-Dependent Receptor Required for the Lanthanide Metal Switch in the Type I Methanotroph 'Methylotuvimicrobium buryatense' 5GB1C.</title>
        <authorList>
            <person name="Groom J.D."/>
            <person name="Ford S.M."/>
            <person name="Pesesky M.W."/>
            <person name="Lidstrom M.E."/>
        </authorList>
    </citation>
    <scope>NUCLEOTIDE SEQUENCE [LARGE SCALE GENOMIC DNA]</scope>
    <source>
        <strain evidence="14">5GB1C</strain>
    </source>
</reference>
<dbReference type="GO" id="GO:0008324">
    <property type="term" value="F:monoatomic cation transmembrane transporter activity"/>
    <property type="evidence" value="ECO:0007669"/>
    <property type="project" value="InterPro"/>
</dbReference>
<evidence type="ECO:0000313" key="13">
    <source>
        <dbReference type="EMBL" id="QCW84160.1"/>
    </source>
</evidence>
<evidence type="ECO:0000256" key="5">
    <source>
        <dbReference type="ARBA" id="ARBA00022692"/>
    </source>
</evidence>
<protein>
    <submittedName>
        <fullName evidence="13">Sodium:proton exchanger</fullName>
    </submittedName>
</protein>
<dbReference type="SUPFAM" id="SSF116726">
    <property type="entry name" value="TrkA C-terminal domain-like"/>
    <property type="match status" value="1"/>
</dbReference>
<proteinExistence type="predicted"/>
<dbReference type="Pfam" id="PF02254">
    <property type="entry name" value="TrkA_N"/>
    <property type="match status" value="1"/>
</dbReference>
<organism evidence="13 14">
    <name type="scientific">Methylotuvimicrobium buryatense</name>
    <name type="common">Methylomicrobium buryatense</name>
    <dbReference type="NCBI Taxonomy" id="95641"/>
    <lineage>
        <taxon>Bacteria</taxon>
        <taxon>Pseudomonadati</taxon>
        <taxon>Pseudomonadota</taxon>
        <taxon>Gammaproteobacteria</taxon>
        <taxon>Methylococcales</taxon>
        <taxon>Methylococcaceae</taxon>
        <taxon>Methylotuvimicrobium</taxon>
    </lineage>
</organism>
<dbReference type="Gene3D" id="3.40.50.720">
    <property type="entry name" value="NAD(P)-binding Rossmann-like Domain"/>
    <property type="match status" value="1"/>
</dbReference>
<dbReference type="AlphaFoldDB" id="A0A4P9UU42"/>
<dbReference type="RefSeq" id="WP_017841971.1">
    <property type="nucleotide sequence ID" value="NZ_CP035467.1"/>
</dbReference>
<feature type="transmembrane region" description="Helical" evidence="10">
    <location>
        <begin position="361"/>
        <end position="388"/>
    </location>
</feature>
<evidence type="ECO:0000256" key="1">
    <source>
        <dbReference type="ARBA" id="ARBA00004127"/>
    </source>
</evidence>
<dbReference type="InterPro" id="IPR003148">
    <property type="entry name" value="RCK_N"/>
</dbReference>
<dbReference type="PANTHER" id="PTHR46157">
    <property type="entry name" value="K(+) EFFLUX ANTIPORTER 3, CHLOROPLASTIC"/>
    <property type="match status" value="1"/>
</dbReference>
<dbReference type="Pfam" id="PF00999">
    <property type="entry name" value="Na_H_Exchanger"/>
    <property type="match status" value="1"/>
</dbReference>
<evidence type="ECO:0000256" key="8">
    <source>
        <dbReference type="ARBA" id="ARBA00023065"/>
    </source>
</evidence>
<dbReference type="OrthoDB" id="9781411at2"/>
<dbReference type="GO" id="GO:0006813">
    <property type="term" value="P:potassium ion transport"/>
    <property type="evidence" value="ECO:0007669"/>
    <property type="project" value="UniProtKB-KW"/>
</dbReference>
<gene>
    <name evidence="13" type="ORF">EQU24_19410</name>
</gene>
<feature type="transmembrane region" description="Helical" evidence="10">
    <location>
        <begin position="6"/>
        <end position="23"/>
    </location>
</feature>
<dbReference type="PROSITE" id="PS51202">
    <property type="entry name" value="RCK_C"/>
    <property type="match status" value="1"/>
</dbReference>
<dbReference type="GO" id="GO:0012505">
    <property type="term" value="C:endomembrane system"/>
    <property type="evidence" value="ECO:0007669"/>
    <property type="project" value="UniProtKB-SubCell"/>
</dbReference>
<feature type="domain" description="RCK C-terminal" evidence="12">
    <location>
        <begin position="575"/>
        <end position="658"/>
    </location>
</feature>
<dbReference type="GO" id="GO:0015297">
    <property type="term" value="F:antiporter activity"/>
    <property type="evidence" value="ECO:0007669"/>
    <property type="project" value="UniProtKB-KW"/>
</dbReference>
<dbReference type="STRING" id="675511.GCA_000341735_03556"/>
<evidence type="ECO:0000256" key="3">
    <source>
        <dbReference type="ARBA" id="ARBA00022449"/>
    </source>
</evidence>
<feature type="transmembrane region" description="Helical" evidence="10">
    <location>
        <begin position="61"/>
        <end position="79"/>
    </location>
</feature>
<evidence type="ECO:0000256" key="7">
    <source>
        <dbReference type="ARBA" id="ARBA00022989"/>
    </source>
</evidence>
<evidence type="ECO:0000256" key="2">
    <source>
        <dbReference type="ARBA" id="ARBA00022448"/>
    </source>
</evidence>
<feature type="transmembrane region" description="Helical" evidence="10">
    <location>
        <begin position="297"/>
        <end position="319"/>
    </location>
</feature>
<dbReference type="SUPFAM" id="SSF51735">
    <property type="entry name" value="NAD(P)-binding Rossmann-fold domains"/>
    <property type="match status" value="1"/>
</dbReference>
<feature type="transmembrane region" description="Helical" evidence="10">
    <location>
        <begin position="184"/>
        <end position="205"/>
    </location>
</feature>
<dbReference type="PROSITE" id="PS51201">
    <property type="entry name" value="RCK_N"/>
    <property type="match status" value="1"/>
</dbReference>
<keyword evidence="14" id="KW-1185">Reference proteome</keyword>
<sequence>MIEQAFVQILLMLGTSVAAVILFQKLHIPSSLGYLMVGVLFGAHTPGPVIDVQQIREVAEFGIVFLLFTIGLSFSLPQIHALRGQVLSLGTGQVVLTTALIGTGCWLLGLPPATSFVIGAVFAQSSTTIISKQLTEQGEENSRHGRLGVAMSVFQDVTAVPLIVVIPVLGVLDDDAGVLFESLGWAMAKAIVAFLLVFMLGRWLLRPLFHSVAARRSTELFTLTVLFVSLLAAWTTSQLGLSMAFGAFLVGMMLGETEFRHQVESTIRPFRDVLIGLFFVSIGMLFDPAAIPQNWQWATIGTIAMLVSKTVLVALIVRWSGLDGLTAWRTGFLLAVGGEFGFALLAIALDVNAIANQYSQIVFTSVLFSMIVAPFLIRYNHVLAGLLVRRSVRRQNDPETLPVSADATQHLHDHAIICGYGRIGQSVGHFLEEEKIPYVAVDLDSARIKEAHVAGEPVYYGDSSERDILEALGIDSAKLLVISYDDVLLAKKILHHVRALRPDLPVMVRTRDEAHVDELRQAGATEVVPEVLEAGLMIASHALLLLNVPFKRVVRRMQQQRAGRYRLLRELYRGEDVFSDNPNILTEDGLRSVLMLPGSRGIGKKLSEFAFDGVTVSSLVRQGSREEDPLDVFIVEGDVVVLFGAPGTLDRAERLLLG</sequence>
<name>A0A4P9UU42_METBY</name>
<keyword evidence="8" id="KW-0406">Ion transport</keyword>
<dbReference type="InterPro" id="IPR036291">
    <property type="entry name" value="NAD(P)-bd_dom_sf"/>
</dbReference>
<evidence type="ECO:0000256" key="10">
    <source>
        <dbReference type="SAM" id="Phobius"/>
    </source>
</evidence>
<dbReference type="FunFam" id="3.40.50.720:FF:000036">
    <property type="entry name" value="Glutathione-regulated potassium-efflux system protein KefB"/>
    <property type="match status" value="1"/>
</dbReference>
<evidence type="ECO:0000259" key="12">
    <source>
        <dbReference type="PROSITE" id="PS51202"/>
    </source>
</evidence>
<feature type="transmembrane region" description="Helical" evidence="10">
    <location>
        <begin position="32"/>
        <end position="49"/>
    </location>
</feature>
<keyword evidence="5 10" id="KW-0812">Transmembrane</keyword>
<dbReference type="InterPro" id="IPR036721">
    <property type="entry name" value="RCK_C_sf"/>
</dbReference>
<dbReference type="EMBL" id="CP035467">
    <property type="protein sequence ID" value="QCW84160.1"/>
    <property type="molecule type" value="Genomic_DNA"/>
</dbReference>
<dbReference type="KEGG" id="mbur:EQU24_19410"/>
<dbReference type="PANTHER" id="PTHR46157:SF4">
    <property type="entry name" value="K(+) EFFLUX ANTIPORTER 3, CHLOROPLASTIC"/>
    <property type="match status" value="1"/>
</dbReference>
<feature type="transmembrane region" description="Helical" evidence="10">
    <location>
        <begin position="273"/>
        <end position="291"/>
    </location>
</feature>
<keyword evidence="9 10" id="KW-0472">Membrane</keyword>